<dbReference type="OrthoDB" id="4174719at2"/>
<dbReference type="NCBIfam" id="TIGR00401">
    <property type="entry name" value="msrA"/>
    <property type="match status" value="1"/>
</dbReference>
<feature type="active site" evidence="4">
    <location>
        <position position="39"/>
    </location>
</feature>
<accession>A0A091BIF9</accession>
<evidence type="ECO:0000256" key="1">
    <source>
        <dbReference type="ARBA" id="ARBA00023002"/>
    </source>
</evidence>
<dbReference type="RefSeq" id="WP_026816195.1">
    <property type="nucleotide sequence ID" value="NZ_AUFF01000001.1"/>
</dbReference>
<comment type="catalytic activity">
    <reaction evidence="2 4">
        <text>L-methionyl-[protein] + [thioredoxin]-disulfide + H2O = L-methionyl-(S)-S-oxide-[protein] + [thioredoxin]-dithiol</text>
        <dbReference type="Rhea" id="RHEA:14217"/>
        <dbReference type="Rhea" id="RHEA-COMP:10698"/>
        <dbReference type="Rhea" id="RHEA-COMP:10700"/>
        <dbReference type="Rhea" id="RHEA-COMP:12313"/>
        <dbReference type="Rhea" id="RHEA-COMP:12315"/>
        <dbReference type="ChEBI" id="CHEBI:15377"/>
        <dbReference type="ChEBI" id="CHEBI:16044"/>
        <dbReference type="ChEBI" id="CHEBI:29950"/>
        <dbReference type="ChEBI" id="CHEBI:44120"/>
        <dbReference type="ChEBI" id="CHEBI:50058"/>
        <dbReference type="EC" id="1.8.4.11"/>
    </reaction>
</comment>
<keyword evidence="8" id="KW-1185">Reference proteome</keyword>
<dbReference type="Pfam" id="PF01625">
    <property type="entry name" value="PMSR"/>
    <property type="match status" value="1"/>
</dbReference>
<evidence type="ECO:0000313" key="8">
    <source>
        <dbReference type="Proteomes" id="UP000029391"/>
    </source>
</evidence>
<dbReference type="PANTHER" id="PTHR43774:SF1">
    <property type="entry name" value="PEPTIDE METHIONINE SULFOXIDE REDUCTASE MSRA 2"/>
    <property type="match status" value="1"/>
</dbReference>
<dbReference type="eggNOG" id="COG0225">
    <property type="taxonomic scope" value="Bacteria"/>
</dbReference>
<proteinExistence type="inferred from homology"/>
<dbReference type="Gene3D" id="3.30.1060.10">
    <property type="entry name" value="Peptide methionine sulphoxide reductase MsrA"/>
    <property type="match status" value="1"/>
</dbReference>
<dbReference type="Proteomes" id="UP000029391">
    <property type="component" value="Unassembled WGS sequence"/>
</dbReference>
<dbReference type="STRING" id="1121013.GCA_000426365_00731"/>
<evidence type="ECO:0000256" key="4">
    <source>
        <dbReference type="HAMAP-Rule" id="MF_01401"/>
    </source>
</evidence>
<comment type="function">
    <text evidence="4">Has an important function as a repair enzyme for proteins that have been inactivated by oxidation. Catalyzes the reversible oxidation-reduction of methionine sulfoxide in proteins to methionine.</text>
</comment>
<dbReference type="GO" id="GO:0033744">
    <property type="term" value="F:L-methionine:thioredoxin-disulfide S-oxidoreductase activity"/>
    <property type="evidence" value="ECO:0007669"/>
    <property type="project" value="RHEA"/>
</dbReference>
<name>A0A091BIF9_9GAMM</name>
<dbReference type="GO" id="GO:0008113">
    <property type="term" value="F:peptide-methionine (S)-S-oxide reductase activity"/>
    <property type="evidence" value="ECO:0007669"/>
    <property type="project" value="UniProtKB-UniRule"/>
</dbReference>
<comment type="similarity">
    <text evidence="4">Belongs to the MsrA Met sulfoxide reductase family.</text>
</comment>
<feature type="domain" description="Peptide methionine sulphoxide reductase MsrA" evidence="6">
    <location>
        <begin position="32"/>
        <end position="184"/>
    </location>
</feature>
<dbReference type="EC" id="1.8.4.11" evidence="4"/>
<evidence type="ECO:0000313" key="7">
    <source>
        <dbReference type="EMBL" id="KFN51541.1"/>
    </source>
</evidence>
<dbReference type="SUPFAM" id="SSF55068">
    <property type="entry name" value="Peptide methionine sulfoxide reductase"/>
    <property type="match status" value="1"/>
</dbReference>
<evidence type="ECO:0000259" key="6">
    <source>
        <dbReference type="Pfam" id="PF01625"/>
    </source>
</evidence>
<evidence type="ECO:0000256" key="3">
    <source>
        <dbReference type="ARBA" id="ARBA00048782"/>
    </source>
</evidence>
<organism evidence="7 8">
    <name type="scientific">Arenimonas composti TR7-09 = DSM 18010</name>
    <dbReference type="NCBI Taxonomy" id="1121013"/>
    <lineage>
        <taxon>Bacteria</taxon>
        <taxon>Pseudomonadati</taxon>
        <taxon>Pseudomonadota</taxon>
        <taxon>Gammaproteobacteria</taxon>
        <taxon>Lysobacterales</taxon>
        <taxon>Lysobacteraceae</taxon>
        <taxon>Arenimonas</taxon>
    </lineage>
</organism>
<comment type="caution">
    <text evidence="7">The sequence shown here is derived from an EMBL/GenBank/DDBJ whole genome shotgun (WGS) entry which is preliminary data.</text>
</comment>
<sequence>MHCEIPGLGLSSPDGNFPDPALDVPAGEDRGEAVLAGGCFWCTEAVYARLRGVTEVLPGYAGGDADTANYEAVCRGDTGHAEVVRIAYDPAQISFGQLLKVFFAVAHDPTQRDRQGNDVGRQYRSAIFPLDGVQARVARAYIDQLQASGIFRLPIATTLEPLETFFVAEAWHHRYAERNPGQPYIRAVSTPKVEKLAKAFPERLR</sequence>
<evidence type="ECO:0000256" key="2">
    <source>
        <dbReference type="ARBA" id="ARBA00047806"/>
    </source>
</evidence>
<comment type="catalytic activity">
    <reaction evidence="3 4">
        <text>[thioredoxin]-disulfide + L-methionine + H2O = L-methionine (S)-S-oxide + [thioredoxin]-dithiol</text>
        <dbReference type="Rhea" id="RHEA:19993"/>
        <dbReference type="Rhea" id="RHEA-COMP:10698"/>
        <dbReference type="Rhea" id="RHEA-COMP:10700"/>
        <dbReference type="ChEBI" id="CHEBI:15377"/>
        <dbReference type="ChEBI" id="CHEBI:29950"/>
        <dbReference type="ChEBI" id="CHEBI:50058"/>
        <dbReference type="ChEBI" id="CHEBI:57844"/>
        <dbReference type="ChEBI" id="CHEBI:58772"/>
        <dbReference type="EC" id="1.8.4.11"/>
    </reaction>
</comment>
<feature type="region of interest" description="Disordered" evidence="5">
    <location>
        <begin position="1"/>
        <end position="21"/>
    </location>
</feature>
<evidence type="ECO:0000256" key="5">
    <source>
        <dbReference type="SAM" id="MobiDB-lite"/>
    </source>
</evidence>
<keyword evidence="1 4" id="KW-0560">Oxidoreductase</keyword>
<reference evidence="7 8" key="1">
    <citation type="submission" date="2013-09" db="EMBL/GenBank/DDBJ databases">
        <title>Genome sequencing of Arenimonas composti.</title>
        <authorList>
            <person name="Chen F."/>
            <person name="Wang G."/>
        </authorList>
    </citation>
    <scope>NUCLEOTIDE SEQUENCE [LARGE SCALE GENOMIC DNA]</scope>
    <source>
        <strain evidence="7 8">TR7-09</strain>
    </source>
</reference>
<dbReference type="EMBL" id="AWXU01000004">
    <property type="protein sequence ID" value="KFN51541.1"/>
    <property type="molecule type" value="Genomic_DNA"/>
</dbReference>
<protein>
    <recommendedName>
        <fullName evidence="4">Peptide methionine sulfoxide reductase MsrA</fullName>
        <shortName evidence="4">Protein-methionine-S-oxide reductase</shortName>
        <ecNumber evidence="4">1.8.4.11</ecNumber>
    </recommendedName>
    <alternativeName>
        <fullName evidence="4">Peptide-methionine (S)-S-oxide reductase</fullName>
        <shortName evidence="4">Peptide Met(O) reductase</shortName>
    </alternativeName>
</protein>
<gene>
    <name evidence="4" type="primary">msrA</name>
    <name evidence="7" type="ORF">P873_00345</name>
</gene>
<dbReference type="PANTHER" id="PTHR43774">
    <property type="entry name" value="PEPTIDE METHIONINE SULFOXIDE REDUCTASE"/>
    <property type="match status" value="1"/>
</dbReference>
<dbReference type="InterPro" id="IPR036509">
    <property type="entry name" value="Met_Sox_Rdtase_MsrA_sf"/>
</dbReference>
<dbReference type="InterPro" id="IPR002569">
    <property type="entry name" value="Met_Sox_Rdtase_MsrA_dom"/>
</dbReference>
<dbReference type="HAMAP" id="MF_01401">
    <property type="entry name" value="MsrA"/>
    <property type="match status" value="1"/>
</dbReference>
<dbReference type="AlphaFoldDB" id="A0A091BIF9"/>